<name>A0ABX5K5E6_9BURK</name>
<dbReference type="PRINTS" id="PR00394">
    <property type="entry name" value="RHSPROTEIN"/>
</dbReference>
<dbReference type="InterPro" id="IPR022385">
    <property type="entry name" value="Rhs_assc_core"/>
</dbReference>
<sequence length="213" mass="23254">QVVWAADLSAYGKTRGHFKREIDNPIRFPGQYYDAESGLHYNRFRYYDPQAGRYVNQDPIGLRGGLNLVAYVDANPVTGFDPLGLVNPTKLLVCSANAVNAGRLYAAGGTKLAASIGLDATGVGEPAGVAVGAWGLWNLNSAGSAWKRARQQCAEASVEKWDDASWKNLYGVLPFGTEIDDPGEPTPFQFYKNKAASFVEKPWEFLKELGTLF</sequence>
<dbReference type="NCBIfam" id="TIGR03696">
    <property type="entry name" value="Rhs_assc_core"/>
    <property type="match status" value="1"/>
</dbReference>
<organism evidence="1 2">
    <name type="scientific">Paraburkholderia unamae</name>
    <dbReference type="NCBI Taxonomy" id="219649"/>
    <lineage>
        <taxon>Bacteria</taxon>
        <taxon>Pseudomonadati</taxon>
        <taxon>Pseudomonadota</taxon>
        <taxon>Betaproteobacteria</taxon>
        <taxon>Burkholderiales</taxon>
        <taxon>Burkholderiaceae</taxon>
        <taxon>Paraburkholderia</taxon>
    </lineage>
</organism>
<dbReference type="InterPro" id="IPR050708">
    <property type="entry name" value="T6SS_VgrG/RHS"/>
</dbReference>
<reference evidence="1 2" key="1">
    <citation type="submission" date="2018-05" db="EMBL/GenBank/DDBJ databases">
        <title>Genomic Encyclopedia of Type Strains, Phase IV (KMG-V): Genome sequencing to study the core and pangenomes of soil and plant-associated prokaryotes.</title>
        <authorList>
            <person name="Whitman W."/>
        </authorList>
    </citation>
    <scope>NUCLEOTIDE SEQUENCE [LARGE SCALE GENOMIC DNA]</scope>
    <source>
        <strain evidence="1 2">SCZa-39</strain>
    </source>
</reference>
<proteinExistence type="predicted"/>
<dbReference type="RefSeq" id="WP_133254683.1">
    <property type="nucleotide sequence ID" value="NZ_QEOB01000066.1"/>
</dbReference>
<accession>A0ABX5K5E6</accession>
<dbReference type="PANTHER" id="PTHR32305">
    <property type="match status" value="1"/>
</dbReference>
<gene>
    <name evidence="1" type="ORF">C7402_1661</name>
</gene>
<dbReference type="Gene3D" id="2.180.10.10">
    <property type="entry name" value="RHS repeat-associated core"/>
    <property type="match status" value="1"/>
</dbReference>
<comment type="caution">
    <text evidence="1">The sequence shown here is derived from an EMBL/GenBank/DDBJ whole genome shotgun (WGS) entry which is preliminary data.</text>
</comment>
<evidence type="ECO:0000313" key="2">
    <source>
        <dbReference type="Proteomes" id="UP000245712"/>
    </source>
</evidence>
<dbReference type="PANTHER" id="PTHR32305:SF15">
    <property type="entry name" value="PROTEIN RHSA-RELATED"/>
    <property type="match status" value="1"/>
</dbReference>
<dbReference type="Proteomes" id="UP000245712">
    <property type="component" value="Unassembled WGS sequence"/>
</dbReference>
<evidence type="ECO:0000313" key="1">
    <source>
        <dbReference type="EMBL" id="PVX58665.1"/>
    </source>
</evidence>
<protein>
    <submittedName>
        <fullName evidence="1">RHS repeat-associated protein</fullName>
    </submittedName>
</protein>
<keyword evidence="2" id="KW-1185">Reference proteome</keyword>
<feature type="non-terminal residue" evidence="1">
    <location>
        <position position="1"/>
    </location>
</feature>
<dbReference type="EMBL" id="QEOB01000066">
    <property type="protein sequence ID" value="PVX58665.1"/>
    <property type="molecule type" value="Genomic_DNA"/>
</dbReference>